<dbReference type="Proteomes" id="UP001432322">
    <property type="component" value="Unassembled WGS sequence"/>
</dbReference>
<dbReference type="InterPro" id="IPR002347">
    <property type="entry name" value="SDR_fam"/>
</dbReference>
<dbReference type="PANTHER" id="PTHR43157">
    <property type="entry name" value="PHOSPHATIDYLINOSITOL-GLYCAN BIOSYNTHESIS CLASS F PROTEIN-RELATED"/>
    <property type="match status" value="1"/>
</dbReference>
<keyword evidence="1" id="KW-0560">Oxidoreductase</keyword>
<comment type="caution">
    <text evidence="2">The sequence shown here is derived from an EMBL/GenBank/DDBJ whole genome shotgun (WGS) entry which is preliminary data.</text>
</comment>
<reference evidence="2" key="1">
    <citation type="submission" date="2023-10" db="EMBL/GenBank/DDBJ databases">
        <title>Genome assembly of Pristionchus species.</title>
        <authorList>
            <person name="Yoshida K."/>
            <person name="Sommer R.J."/>
        </authorList>
    </citation>
    <scope>NUCLEOTIDE SEQUENCE</scope>
    <source>
        <strain evidence="2">RS5133</strain>
    </source>
</reference>
<protein>
    <recommendedName>
        <fullName evidence="4">Dehydrogenase</fullName>
    </recommendedName>
</protein>
<organism evidence="2 3">
    <name type="scientific">Pristionchus fissidentatus</name>
    <dbReference type="NCBI Taxonomy" id="1538716"/>
    <lineage>
        <taxon>Eukaryota</taxon>
        <taxon>Metazoa</taxon>
        <taxon>Ecdysozoa</taxon>
        <taxon>Nematoda</taxon>
        <taxon>Chromadorea</taxon>
        <taxon>Rhabditida</taxon>
        <taxon>Rhabditina</taxon>
        <taxon>Diplogasteromorpha</taxon>
        <taxon>Diplogasteroidea</taxon>
        <taxon>Neodiplogasteridae</taxon>
        <taxon>Pristionchus</taxon>
    </lineage>
</organism>
<dbReference type="PANTHER" id="PTHR43157:SF31">
    <property type="entry name" value="PHOSPHATIDYLINOSITOL-GLYCAN BIOSYNTHESIS CLASS F PROTEIN"/>
    <property type="match status" value="1"/>
</dbReference>
<feature type="non-terminal residue" evidence="2">
    <location>
        <position position="1"/>
    </location>
</feature>
<evidence type="ECO:0000313" key="3">
    <source>
        <dbReference type="Proteomes" id="UP001432322"/>
    </source>
</evidence>
<sequence length="108" mass="12032">TVVLCTRLIVYHILYLRRPGRGKVHDLSGKLFVITGGTSGIGHQIVRDLFSRNAKVIILIRNLQGGINVRRNLREEFIESTGDITPIYCDLTNLGSVKVAADLILKTF</sequence>
<dbReference type="Pfam" id="PF00106">
    <property type="entry name" value="adh_short"/>
    <property type="match status" value="1"/>
</dbReference>
<dbReference type="InterPro" id="IPR036291">
    <property type="entry name" value="NAD(P)-bd_dom_sf"/>
</dbReference>
<dbReference type="Gene3D" id="3.40.50.720">
    <property type="entry name" value="NAD(P)-binding Rossmann-like Domain"/>
    <property type="match status" value="1"/>
</dbReference>
<name>A0AAV5WWG5_9BILA</name>
<dbReference type="AlphaFoldDB" id="A0AAV5WWG5"/>
<keyword evidence="3" id="KW-1185">Reference proteome</keyword>
<dbReference type="SUPFAM" id="SSF51735">
    <property type="entry name" value="NAD(P)-binding Rossmann-fold domains"/>
    <property type="match status" value="1"/>
</dbReference>
<proteinExistence type="predicted"/>
<feature type="non-terminal residue" evidence="2">
    <location>
        <position position="108"/>
    </location>
</feature>
<evidence type="ECO:0008006" key="4">
    <source>
        <dbReference type="Google" id="ProtNLM"/>
    </source>
</evidence>
<evidence type="ECO:0000256" key="1">
    <source>
        <dbReference type="ARBA" id="ARBA00023002"/>
    </source>
</evidence>
<dbReference type="GO" id="GO:0016491">
    <property type="term" value="F:oxidoreductase activity"/>
    <property type="evidence" value="ECO:0007669"/>
    <property type="project" value="UniProtKB-KW"/>
</dbReference>
<accession>A0AAV5WWG5</accession>
<dbReference type="EMBL" id="BTSY01000007">
    <property type="protein sequence ID" value="GMT35810.1"/>
    <property type="molecule type" value="Genomic_DNA"/>
</dbReference>
<gene>
    <name evidence="2" type="ORF">PFISCL1PPCAC_27107</name>
</gene>
<evidence type="ECO:0000313" key="2">
    <source>
        <dbReference type="EMBL" id="GMT35810.1"/>
    </source>
</evidence>